<evidence type="ECO:0000256" key="6">
    <source>
        <dbReference type="SAM" id="MobiDB-lite"/>
    </source>
</evidence>
<dbReference type="Gene3D" id="1.20.1250.20">
    <property type="entry name" value="MFS general substrate transporter like domains"/>
    <property type="match status" value="1"/>
</dbReference>
<feature type="transmembrane region" description="Helical" evidence="7">
    <location>
        <begin position="238"/>
        <end position="260"/>
    </location>
</feature>
<dbReference type="SUPFAM" id="SSF103473">
    <property type="entry name" value="MFS general substrate transporter"/>
    <property type="match status" value="1"/>
</dbReference>
<dbReference type="GO" id="GO:0005886">
    <property type="term" value="C:plasma membrane"/>
    <property type="evidence" value="ECO:0007669"/>
    <property type="project" value="UniProtKB-SubCell"/>
</dbReference>
<keyword evidence="4 7" id="KW-1133">Transmembrane helix</keyword>
<feature type="transmembrane region" description="Helical" evidence="7">
    <location>
        <begin position="99"/>
        <end position="121"/>
    </location>
</feature>
<dbReference type="CDD" id="cd17324">
    <property type="entry name" value="MFS_NepI_like"/>
    <property type="match status" value="1"/>
</dbReference>
<feature type="transmembrane region" description="Helical" evidence="7">
    <location>
        <begin position="158"/>
        <end position="180"/>
    </location>
</feature>
<feature type="transmembrane region" description="Helical" evidence="7">
    <location>
        <begin position="302"/>
        <end position="319"/>
    </location>
</feature>
<reference evidence="9 10" key="1">
    <citation type="submission" date="2018-08" db="EMBL/GenBank/DDBJ databases">
        <title>Hydrogenophaga sp. LA-38 isolated from sludge.</title>
        <authorList>
            <person name="Im W.-T."/>
        </authorList>
    </citation>
    <scope>NUCLEOTIDE SEQUENCE [LARGE SCALE GENOMIC DNA]</scope>
    <source>
        <strain evidence="9 10">LA-38</strain>
    </source>
</reference>
<accession>A0A372EGP5</accession>
<organism evidence="9 10">
    <name type="scientific">Hydrogenophaga borbori</name>
    <dbReference type="NCBI Taxonomy" id="2294117"/>
    <lineage>
        <taxon>Bacteria</taxon>
        <taxon>Pseudomonadati</taxon>
        <taxon>Pseudomonadota</taxon>
        <taxon>Betaproteobacteria</taxon>
        <taxon>Burkholderiales</taxon>
        <taxon>Comamonadaceae</taxon>
        <taxon>Hydrogenophaga</taxon>
    </lineage>
</organism>
<feature type="transmembrane region" description="Helical" evidence="7">
    <location>
        <begin position="395"/>
        <end position="413"/>
    </location>
</feature>
<comment type="caution">
    <text evidence="9">The sequence shown here is derived from an EMBL/GenBank/DDBJ whole genome shotgun (WGS) entry which is preliminary data.</text>
</comment>
<dbReference type="PROSITE" id="PS50850">
    <property type="entry name" value="MFS"/>
    <property type="match status" value="1"/>
</dbReference>
<feature type="domain" description="Major facilitator superfamily (MFS) profile" evidence="8">
    <location>
        <begin position="34"/>
        <end position="417"/>
    </location>
</feature>
<evidence type="ECO:0000259" key="8">
    <source>
        <dbReference type="PROSITE" id="PS50850"/>
    </source>
</evidence>
<comment type="subcellular location">
    <subcellularLocation>
        <location evidence="1">Cell membrane</location>
        <topology evidence="1">Multi-pass membrane protein</topology>
    </subcellularLocation>
</comment>
<sequence>MGAATRHRRHSATLPRPLPVTDPSPLSPTRERWLLLTVAGIQFTHILDFMIVMPLGPQFTRLFGISDAQFGLLVSAYTLSAGASGLLAATYVDRFDRRTLLLGLYGLFALATLACGLAPGYGFLMGARIAAGVFGGVLSALAQTIVADVVPFERRGRAMGIVMSAFSFSTVAGVPLGLWLAGWAGWHATFIAIALLCAVCLAAASLTLPPLRGHLRAGPPTVWRGLASALAERNHWRAFAMSALMMFTGFTVIPFITIYMQANVGLGDADIPLLYLVGGAVTLLTARWFGRMTDRHGKVPTFTRLALLVALPLMATTLLPPAPLWVALLVSTGFFVLMSGRMIPGMAIITSAAEPRLRGTFMALNAAVQSAAMGLASLVGGLIIVRDAAGRVEHYWVAGLIGVVASCASVVVARRLRLHGAQQGPDRRS</sequence>
<name>A0A372EGP5_9BURK</name>
<feature type="transmembrane region" description="Helical" evidence="7">
    <location>
        <begin position="272"/>
        <end position="290"/>
    </location>
</feature>
<keyword evidence="2" id="KW-1003">Cell membrane</keyword>
<dbReference type="EMBL" id="QVLS01000010">
    <property type="protein sequence ID" value="RFP77622.1"/>
    <property type="molecule type" value="Genomic_DNA"/>
</dbReference>
<feature type="transmembrane region" description="Helical" evidence="7">
    <location>
        <begin position="325"/>
        <end position="349"/>
    </location>
</feature>
<feature type="transmembrane region" description="Helical" evidence="7">
    <location>
        <begin position="33"/>
        <end position="56"/>
    </location>
</feature>
<evidence type="ECO:0000256" key="3">
    <source>
        <dbReference type="ARBA" id="ARBA00022692"/>
    </source>
</evidence>
<dbReference type="PANTHER" id="PTHR43124">
    <property type="entry name" value="PURINE EFFLUX PUMP PBUE"/>
    <property type="match status" value="1"/>
</dbReference>
<feature type="transmembrane region" description="Helical" evidence="7">
    <location>
        <begin position="361"/>
        <end position="383"/>
    </location>
</feature>
<proteinExistence type="predicted"/>
<evidence type="ECO:0000256" key="4">
    <source>
        <dbReference type="ARBA" id="ARBA00022989"/>
    </source>
</evidence>
<protein>
    <submittedName>
        <fullName evidence="9">MFS transporter</fullName>
    </submittedName>
</protein>
<dbReference type="InterPro" id="IPR050189">
    <property type="entry name" value="MFS_Efflux_Transporters"/>
</dbReference>
<keyword evidence="10" id="KW-1185">Reference proteome</keyword>
<dbReference type="GO" id="GO:0022857">
    <property type="term" value="F:transmembrane transporter activity"/>
    <property type="evidence" value="ECO:0007669"/>
    <property type="project" value="InterPro"/>
</dbReference>
<evidence type="ECO:0000256" key="7">
    <source>
        <dbReference type="SAM" id="Phobius"/>
    </source>
</evidence>
<feature type="compositionally biased region" description="Basic residues" evidence="6">
    <location>
        <begin position="1"/>
        <end position="11"/>
    </location>
</feature>
<gene>
    <name evidence="9" type="ORF">DY262_15575</name>
</gene>
<dbReference type="InterPro" id="IPR020846">
    <property type="entry name" value="MFS_dom"/>
</dbReference>
<keyword evidence="3 7" id="KW-0812">Transmembrane</keyword>
<feature type="transmembrane region" description="Helical" evidence="7">
    <location>
        <begin position="186"/>
        <end position="208"/>
    </location>
</feature>
<feature type="region of interest" description="Disordered" evidence="6">
    <location>
        <begin position="1"/>
        <end position="25"/>
    </location>
</feature>
<dbReference type="InterPro" id="IPR011701">
    <property type="entry name" value="MFS"/>
</dbReference>
<evidence type="ECO:0000256" key="2">
    <source>
        <dbReference type="ARBA" id="ARBA00022475"/>
    </source>
</evidence>
<feature type="transmembrane region" description="Helical" evidence="7">
    <location>
        <begin position="127"/>
        <end position="146"/>
    </location>
</feature>
<dbReference type="InterPro" id="IPR036259">
    <property type="entry name" value="MFS_trans_sf"/>
</dbReference>
<feature type="transmembrane region" description="Helical" evidence="7">
    <location>
        <begin position="68"/>
        <end position="92"/>
    </location>
</feature>
<dbReference type="PANTHER" id="PTHR43124:SF10">
    <property type="entry name" value="PURINE EFFLUX PUMP PBUE"/>
    <property type="match status" value="1"/>
</dbReference>
<dbReference type="Pfam" id="PF07690">
    <property type="entry name" value="MFS_1"/>
    <property type="match status" value="1"/>
</dbReference>
<keyword evidence="5 7" id="KW-0472">Membrane</keyword>
<evidence type="ECO:0000256" key="1">
    <source>
        <dbReference type="ARBA" id="ARBA00004651"/>
    </source>
</evidence>
<dbReference type="Proteomes" id="UP000261931">
    <property type="component" value="Unassembled WGS sequence"/>
</dbReference>
<evidence type="ECO:0000313" key="10">
    <source>
        <dbReference type="Proteomes" id="UP000261931"/>
    </source>
</evidence>
<evidence type="ECO:0000313" key="9">
    <source>
        <dbReference type="EMBL" id="RFP77622.1"/>
    </source>
</evidence>
<dbReference type="AlphaFoldDB" id="A0A372EGP5"/>
<feature type="compositionally biased region" description="Pro residues" evidence="6">
    <location>
        <begin position="16"/>
        <end position="25"/>
    </location>
</feature>
<evidence type="ECO:0000256" key="5">
    <source>
        <dbReference type="ARBA" id="ARBA00023136"/>
    </source>
</evidence>